<evidence type="ECO:0000313" key="1">
    <source>
        <dbReference type="EMBL" id="WEE29311.1"/>
    </source>
</evidence>
<dbReference type="EMBL" id="CP118944">
    <property type="protein sequence ID" value="WEE29311.1"/>
    <property type="molecule type" value="Genomic_DNA"/>
</dbReference>
<evidence type="ECO:0000313" key="2">
    <source>
        <dbReference type="Proteomes" id="UP001214666"/>
    </source>
</evidence>
<dbReference type="InterPro" id="IPR053917">
    <property type="entry name" value="DUF6979"/>
</dbReference>
<organism evidence="1 2">
    <name type="scientific">Aeromonas hydrophila</name>
    <dbReference type="NCBI Taxonomy" id="644"/>
    <lineage>
        <taxon>Bacteria</taxon>
        <taxon>Pseudomonadati</taxon>
        <taxon>Pseudomonadota</taxon>
        <taxon>Gammaproteobacteria</taxon>
        <taxon>Aeromonadales</taxon>
        <taxon>Aeromonadaceae</taxon>
        <taxon>Aeromonas</taxon>
    </lineage>
</organism>
<accession>A0AAX3PD13</accession>
<geneLocation type="plasmid" evidence="1 2">
    <name>pK533-strA</name>
</geneLocation>
<dbReference type="AlphaFoldDB" id="A0AAX3PD13"/>
<keyword evidence="1" id="KW-0614">Plasmid</keyword>
<dbReference type="Proteomes" id="UP001214666">
    <property type="component" value="Plasmid pK533-strA"/>
</dbReference>
<gene>
    <name evidence="1" type="ORF">PY771_25165</name>
</gene>
<proteinExistence type="predicted"/>
<dbReference type="Pfam" id="PF22399">
    <property type="entry name" value="DUF6979"/>
    <property type="match status" value="1"/>
</dbReference>
<reference evidence="1" key="1">
    <citation type="submission" date="2023-02" db="EMBL/GenBank/DDBJ databases">
        <title>The sequence of Aeromonas hydrophila K533.</title>
        <authorList>
            <person name="Luo X."/>
        </authorList>
    </citation>
    <scope>NUCLEOTIDE SEQUENCE</scope>
    <source>
        <strain evidence="1">K533</strain>
        <plasmid evidence="1">pK533-strA</plasmid>
    </source>
</reference>
<dbReference type="RefSeq" id="WP_275116046.1">
    <property type="nucleotide sequence ID" value="NZ_CP118944.1"/>
</dbReference>
<sequence length="151" mass="17000">MIIYGKYGGAALRTVHLMVQNNYDHITAWDMAIFEAFGEDLGEKKQYKNNPKVTFLTLCSLGSISCIMPIYYDTAIKTKKYVATALDILSSKDKSTPINPDDLWQEVISACDAVASLKHNNQMDVVLTLWYANVLNTNWASDELELRADLL</sequence>
<name>A0AAX3PD13_AERHY</name>
<protein>
    <submittedName>
        <fullName evidence="1">Uncharacterized protein</fullName>
    </submittedName>
</protein>